<evidence type="ECO:0000256" key="1">
    <source>
        <dbReference type="SAM" id="MobiDB-lite"/>
    </source>
</evidence>
<proteinExistence type="predicted"/>
<keyword evidence="3" id="KW-1185">Reference proteome</keyword>
<sequence>MPADKQLLSPDAIEVVPRSPPTPRTPQALEDLMFAKVKVCPPEYPRKLQLHLESIEFEGAGPRTGRLNLNPSVSLSVVLLDSNGTASFTHTTHRVKWASTIKWSSNTPGFFVHESSQIRFELNYHLALKKKTKSLGSITLGIPELLPRAPTGTDRDSFVNYRIPTIASSENRSSSDSDRGSQPNHQPIDTGESALLTFSIRDLVASDTFPSVKLPKSP</sequence>
<name>A0A0C2XBK5_HEBCY</name>
<dbReference type="HOGENOM" id="CLU_1267032_0_0_1"/>
<feature type="region of interest" description="Disordered" evidence="1">
    <location>
        <begin position="168"/>
        <end position="191"/>
    </location>
</feature>
<evidence type="ECO:0000313" key="3">
    <source>
        <dbReference type="Proteomes" id="UP000053424"/>
    </source>
</evidence>
<dbReference type="AlphaFoldDB" id="A0A0C2XBK5"/>
<feature type="region of interest" description="Disordered" evidence="1">
    <location>
        <begin position="1"/>
        <end position="26"/>
    </location>
</feature>
<protein>
    <submittedName>
        <fullName evidence="2">Uncharacterized protein</fullName>
    </submittedName>
</protein>
<reference evidence="2 3" key="1">
    <citation type="submission" date="2014-04" db="EMBL/GenBank/DDBJ databases">
        <authorList>
            <consortium name="DOE Joint Genome Institute"/>
            <person name="Kuo A."/>
            <person name="Gay G."/>
            <person name="Dore J."/>
            <person name="Kohler A."/>
            <person name="Nagy L.G."/>
            <person name="Floudas D."/>
            <person name="Copeland A."/>
            <person name="Barry K.W."/>
            <person name="Cichocki N."/>
            <person name="Veneault-Fourrey C."/>
            <person name="LaButti K."/>
            <person name="Lindquist E.A."/>
            <person name="Lipzen A."/>
            <person name="Lundell T."/>
            <person name="Morin E."/>
            <person name="Murat C."/>
            <person name="Sun H."/>
            <person name="Tunlid A."/>
            <person name="Henrissat B."/>
            <person name="Grigoriev I.V."/>
            <person name="Hibbett D.S."/>
            <person name="Martin F."/>
            <person name="Nordberg H.P."/>
            <person name="Cantor M.N."/>
            <person name="Hua S.X."/>
        </authorList>
    </citation>
    <scope>NUCLEOTIDE SEQUENCE [LARGE SCALE GENOMIC DNA]</scope>
    <source>
        <strain evidence="3">h7</strain>
    </source>
</reference>
<organism evidence="2 3">
    <name type="scientific">Hebeloma cylindrosporum</name>
    <dbReference type="NCBI Taxonomy" id="76867"/>
    <lineage>
        <taxon>Eukaryota</taxon>
        <taxon>Fungi</taxon>
        <taxon>Dikarya</taxon>
        <taxon>Basidiomycota</taxon>
        <taxon>Agaricomycotina</taxon>
        <taxon>Agaricomycetes</taxon>
        <taxon>Agaricomycetidae</taxon>
        <taxon>Agaricales</taxon>
        <taxon>Agaricineae</taxon>
        <taxon>Hymenogastraceae</taxon>
        <taxon>Hebeloma</taxon>
    </lineage>
</organism>
<dbReference type="EMBL" id="KN831823">
    <property type="protein sequence ID" value="KIM35338.1"/>
    <property type="molecule type" value="Genomic_DNA"/>
</dbReference>
<accession>A0A0C2XBK5</accession>
<dbReference type="Proteomes" id="UP000053424">
    <property type="component" value="Unassembled WGS sequence"/>
</dbReference>
<reference evidence="3" key="2">
    <citation type="submission" date="2015-01" db="EMBL/GenBank/DDBJ databases">
        <title>Evolutionary Origins and Diversification of the Mycorrhizal Mutualists.</title>
        <authorList>
            <consortium name="DOE Joint Genome Institute"/>
            <consortium name="Mycorrhizal Genomics Consortium"/>
            <person name="Kohler A."/>
            <person name="Kuo A."/>
            <person name="Nagy L.G."/>
            <person name="Floudas D."/>
            <person name="Copeland A."/>
            <person name="Barry K.W."/>
            <person name="Cichocki N."/>
            <person name="Veneault-Fourrey C."/>
            <person name="LaButti K."/>
            <person name="Lindquist E.A."/>
            <person name="Lipzen A."/>
            <person name="Lundell T."/>
            <person name="Morin E."/>
            <person name="Murat C."/>
            <person name="Riley R."/>
            <person name="Ohm R."/>
            <person name="Sun H."/>
            <person name="Tunlid A."/>
            <person name="Henrissat B."/>
            <person name="Grigoriev I.V."/>
            <person name="Hibbett D.S."/>
            <person name="Martin F."/>
        </authorList>
    </citation>
    <scope>NUCLEOTIDE SEQUENCE [LARGE SCALE GENOMIC DNA]</scope>
    <source>
        <strain evidence="3">h7</strain>
    </source>
</reference>
<evidence type="ECO:0000313" key="2">
    <source>
        <dbReference type="EMBL" id="KIM35338.1"/>
    </source>
</evidence>
<gene>
    <name evidence="2" type="ORF">M413DRAFT_350871</name>
</gene>